<dbReference type="SUPFAM" id="SSF49562">
    <property type="entry name" value="C2 domain (Calcium/lipid-binding domain, CaLB)"/>
    <property type="match status" value="1"/>
</dbReference>
<evidence type="ECO:0000313" key="4">
    <source>
        <dbReference type="EMBL" id="KAJ6679678.1"/>
    </source>
</evidence>
<dbReference type="InterPro" id="IPR000008">
    <property type="entry name" value="C2_dom"/>
</dbReference>
<dbReference type="Gene3D" id="2.60.40.150">
    <property type="entry name" value="C2 domain"/>
    <property type="match status" value="1"/>
</dbReference>
<dbReference type="EMBL" id="JAPFFK010000020">
    <property type="protein sequence ID" value="KAJ6679678.1"/>
    <property type="molecule type" value="Genomic_DNA"/>
</dbReference>
<dbReference type="OrthoDB" id="195679at2759"/>
<reference evidence="4" key="1">
    <citation type="submission" date="2022-11" db="EMBL/GenBank/DDBJ databases">
        <authorList>
            <person name="Hyden B.L."/>
            <person name="Feng K."/>
            <person name="Yates T."/>
            <person name="Jawdy S."/>
            <person name="Smart L.B."/>
            <person name="Muchero W."/>
        </authorList>
    </citation>
    <scope>NUCLEOTIDE SEQUENCE</scope>
    <source>
        <tissue evidence="4">Shoot tip</tissue>
    </source>
</reference>
<dbReference type="Pfam" id="PF00168">
    <property type="entry name" value="C2"/>
    <property type="match status" value="1"/>
</dbReference>
<keyword evidence="1" id="KW-0479">Metal-binding</keyword>
<feature type="domain" description="C2" evidence="3">
    <location>
        <begin position="180"/>
        <end position="231"/>
    </location>
</feature>
<evidence type="ECO:0000256" key="1">
    <source>
        <dbReference type="ARBA" id="ARBA00022723"/>
    </source>
</evidence>
<dbReference type="AlphaFoldDB" id="A0A9Q0P160"/>
<dbReference type="InterPro" id="IPR035892">
    <property type="entry name" value="C2_domain_sf"/>
</dbReference>
<dbReference type="PANTHER" id="PTHR46502">
    <property type="entry name" value="C2 DOMAIN-CONTAINING"/>
    <property type="match status" value="1"/>
</dbReference>
<proteinExistence type="predicted"/>
<evidence type="ECO:0000259" key="3">
    <source>
        <dbReference type="Pfam" id="PF00168"/>
    </source>
</evidence>
<keyword evidence="5" id="KW-1185">Reference proteome</keyword>
<reference evidence="4" key="2">
    <citation type="journal article" date="2023" name="Int. J. Mol. Sci.">
        <title>De Novo Assembly and Annotation of 11 Diverse Shrub Willow (Salix) Genomes Reveals Novel Gene Organization in Sex-Linked Regions.</title>
        <authorList>
            <person name="Hyden B."/>
            <person name="Feng K."/>
            <person name="Yates T.B."/>
            <person name="Jawdy S."/>
            <person name="Cereghino C."/>
            <person name="Smart L.B."/>
            <person name="Muchero W."/>
        </authorList>
    </citation>
    <scope>NUCLEOTIDE SEQUENCE</scope>
    <source>
        <tissue evidence="4">Shoot tip</tissue>
    </source>
</reference>
<evidence type="ECO:0000313" key="5">
    <source>
        <dbReference type="Proteomes" id="UP001151532"/>
    </source>
</evidence>
<gene>
    <name evidence="4" type="ORF">OIU79_019421</name>
</gene>
<dbReference type="GO" id="GO:0046872">
    <property type="term" value="F:metal ion binding"/>
    <property type="evidence" value="ECO:0007669"/>
    <property type="project" value="UniProtKB-KW"/>
</dbReference>
<accession>A0A9Q0P160</accession>
<sequence>MLSYSVEAKDGGVLVFFPPEPILSTWARIQGRQPVFSSKGKCCPTPKPAHYAGMIKSQGPVEEAEFAVTSPYNQKIGSTMRQMGICCEAQKMLVDDRILMEGAECSMLFPVHQSQQAPADPPEHVTIEKGSDIWSAGASSYESTRFLSAGHARRDAIPHQYSQREHLYTDEKRNPRSKDEKTWWNEKFRFDFPLTDWKQLTHLKFRIMDQELFTDGGFVGETIIYLGGIIDEGINRGVLEMMPAPYNVVLEDDTYKGEIKIGLRFTANTEVLPERTFLAQVDEPRQLTCRSIINLWKFSWWKFWVYQNQRNTKNKVEEE</sequence>
<protein>
    <submittedName>
        <fullName evidence="4">C2 DOMAIN-CONTAINING</fullName>
    </submittedName>
</protein>
<dbReference type="Proteomes" id="UP001151532">
    <property type="component" value="Chromosome 14"/>
</dbReference>
<evidence type="ECO:0000256" key="2">
    <source>
        <dbReference type="ARBA" id="ARBA00022837"/>
    </source>
</evidence>
<organism evidence="4 5">
    <name type="scientific">Salix purpurea</name>
    <name type="common">Purple osier willow</name>
    <dbReference type="NCBI Taxonomy" id="77065"/>
    <lineage>
        <taxon>Eukaryota</taxon>
        <taxon>Viridiplantae</taxon>
        <taxon>Streptophyta</taxon>
        <taxon>Embryophyta</taxon>
        <taxon>Tracheophyta</taxon>
        <taxon>Spermatophyta</taxon>
        <taxon>Magnoliopsida</taxon>
        <taxon>eudicotyledons</taxon>
        <taxon>Gunneridae</taxon>
        <taxon>Pentapetalae</taxon>
        <taxon>rosids</taxon>
        <taxon>fabids</taxon>
        <taxon>Malpighiales</taxon>
        <taxon>Salicaceae</taxon>
        <taxon>Saliceae</taxon>
        <taxon>Salix</taxon>
    </lineage>
</organism>
<dbReference type="PANTHER" id="PTHR46502:SF14">
    <property type="entry name" value="CALCIUM-DEPENDENT LIPID-BINDING (CALB DOMAIN) FAMILY PROTEIN"/>
    <property type="match status" value="1"/>
</dbReference>
<comment type="caution">
    <text evidence="4">The sequence shown here is derived from an EMBL/GenBank/DDBJ whole genome shotgun (WGS) entry which is preliminary data.</text>
</comment>
<name>A0A9Q0P160_SALPP</name>
<keyword evidence="2" id="KW-0106">Calcium</keyword>